<comment type="caution">
    <text evidence="1">The sequence shown here is derived from an EMBL/GenBank/DDBJ whole genome shotgun (WGS) entry which is preliminary data.</text>
</comment>
<accession>A0A8S3T349</accession>
<evidence type="ECO:0000313" key="2">
    <source>
        <dbReference type="Proteomes" id="UP000683360"/>
    </source>
</evidence>
<organism evidence="1 2">
    <name type="scientific">Mytilus edulis</name>
    <name type="common">Blue mussel</name>
    <dbReference type="NCBI Taxonomy" id="6550"/>
    <lineage>
        <taxon>Eukaryota</taxon>
        <taxon>Metazoa</taxon>
        <taxon>Spiralia</taxon>
        <taxon>Lophotrochozoa</taxon>
        <taxon>Mollusca</taxon>
        <taxon>Bivalvia</taxon>
        <taxon>Autobranchia</taxon>
        <taxon>Pteriomorphia</taxon>
        <taxon>Mytilida</taxon>
        <taxon>Mytiloidea</taxon>
        <taxon>Mytilidae</taxon>
        <taxon>Mytilinae</taxon>
        <taxon>Mytilus</taxon>
    </lineage>
</organism>
<name>A0A8S3T349_MYTED</name>
<keyword evidence="2" id="KW-1185">Reference proteome</keyword>
<dbReference type="Proteomes" id="UP000683360">
    <property type="component" value="Unassembled WGS sequence"/>
</dbReference>
<reference evidence="1" key="1">
    <citation type="submission" date="2021-03" db="EMBL/GenBank/DDBJ databases">
        <authorList>
            <person name="Bekaert M."/>
        </authorList>
    </citation>
    <scope>NUCLEOTIDE SEQUENCE</scope>
</reference>
<dbReference type="EMBL" id="CAJPWZ010001985">
    <property type="protein sequence ID" value="CAG2228020.1"/>
    <property type="molecule type" value="Genomic_DNA"/>
</dbReference>
<sequence length="245" mass="27794">MDREDQRRYLVVGSVILEVVTPLFQQKIENDYKAGGFGSFRHLSTVNQLFTPYHLRHRNSWCCKRQIGKCHNHAALPCFTANGKNYKINHANVHLSIQAVSSTVTGLEQYCPDNSSEGYNCSKLLHKGLTCECGRQIIIPICNDQPRRNRKQYQIGKDIFFLHNQLNLQSLFNADKMGFISTVKMMDDGRLMVCSPYKDSLLLCNTDISQIDSLPVQVKMVGNSSQQLYSGCFSCKAGQQLYRGV</sequence>
<dbReference type="AlphaFoldDB" id="A0A8S3T349"/>
<evidence type="ECO:0000313" key="1">
    <source>
        <dbReference type="EMBL" id="CAG2228020.1"/>
    </source>
</evidence>
<proteinExistence type="predicted"/>
<protein>
    <submittedName>
        <fullName evidence="1">Uncharacterized protein</fullName>
    </submittedName>
</protein>
<gene>
    <name evidence="1" type="ORF">MEDL_40998</name>
</gene>